<evidence type="ECO:0000256" key="1">
    <source>
        <dbReference type="SAM" id="MobiDB-lite"/>
    </source>
</evidence>
<dbReference type="Proteomes" id="UP001605036">
    <property type="component" value="Unassembled WGS sequence"/>
</dbReference>
<evidence type="ECO:0000313" key="3">
    <source>
        <dbReference type="Proteomes" id="UP001605036"/>
    </source>
</evidence>
<keyword evidence="3" id="KW-1185">Reference proteome</keyword>
<dbReference type="EMBL" id="JBHFFA010000004">
    <property type="protein sequence ID" value="KAL2631435.1"/>
    <property type="molecule type" value="Genomic_DNA"/>
</dbReference>
<protein>
    <submittedName>
        <fullName evidence="2">Uncharacterized protein</fullName>
    </submittedName>
</protein>
<proteinExistence type="predicted"/>
<dbReference type="AlphaFoldDB" id="A0ABD1YLQ3"/>
<accession>A0ABD1YLQ3</accession>
<evidence type="ECO:0000313" key="2">
    <source>
        <dbReference type="EMBL" id="KAL2631435.1"/>
    </source>
</evidence>
<gene>
    <name evidence="2" type="ORF">R1flu_016121</name>
</gene>
<organism evidence="2 3">
    <name type="scientific">Riccia fluitans</name>
    <dbReference type="NCBI Taxonomy" id="41844"/>
    <lineage>
        <taxon>Eukaryota</taxon>
        <taxon>Viridiplantae</taxon>
        <taxon>Streptophyta</taxon>
        <taxon>Embryophyta</taxon>
        <taxon>Marchantiophyta</taxon>
        <taxon>Marchantiopsida</taxon>
        <taxon>Marchantiidae</taxon>
        <taxon>Marchantiales</taxon>
        <taxon>Ricciaceae</taxon>
        <taxon>Riccia</taxon>
    </lineage>
</organism>
<name>A0ABD1YLQ3_9MARC</name>
<feature type="region of interest" description="Disordered" evidence="1">
    <location>
        <begin position="22"/>
        <end position="47"/>
    </location>
</feature>
<reference evidence="2 3" key="1">
    <citation type="submission" date="2024-09" db="EMBL/GenBank/DDBJ databases">
        <title>Chromosome-scale assembly of Riccia fluitans.</title>
        <authorList>
            <person name="Paukszto L."/>
            <person name="Sawicki J."/>
            <person name="Karawczyk K."/>
            <person name="Piernik-Szablinska J."/>
            <person name="Szczecinska M."/>
            <person name="Mazdziarz M."/>
        </authorList>
    </citation>
    <scope>NUCLEOTIDE SEQUENCE [LARGE SCALE GENOMIC DNA]</scope>
    <source>
        <strain evidence="2">Rf_01</strain>
        <tissue evidence="2">Aerial parts of the thallus</tissue>
    </source>
</reference>
<comment type="caution">
    <text evidence="2">The sequence shown here is derived from an EMBL/GenBank/DDBJ whole genome shotgun (WGS) entry which is preliminary data.</text>
</comment>
<sequence length="82" mass="9250">MLQTIRWNLETEWELRARLQKKHEKNQAPARSEVKDTSVLAQPKDQTTMAMEVDGPTSSLVAKNQLTRLQTSLAKSQRSGSA</sequence>